<dbReference type="EMBL" id="FP929134">
    <property type="protein sequence ID" value="CBX98785.1"/>
    <property type="molecule type" value="Genomic_DNA"/>
</dbReference>
<protein>
    <submittedName>
        <fullName evidence="2">Predicted protein</fullName>
    </submittedName>
</protein>
<dbReference type="AlphaFoldDB" id="E5A587"/>
<name>E5A587_LEPMJ</name>
<proteinExistence type="predicted"/>
<organism evidence="3">
    <name type="scientific">Leptosphaeria maculans (strain JN3 / isolate v23.1.3 / race Av1-4-5-6-7-8)</name>
    <name type="common">Blackleg fungus</name>
    <name type="synonym">Phoma lingam</name>
    <dbReference type="NCBI Taxonomy" id="985895"/>
    <lineage>
        <taxon>Eukaryota</taxon>
        <taxon>Fungi</taxon>
        <taxon>Dikarya</taxon>
        <taxon>Ascomycota</taxon>
        <taxon>Pezizomycotina</taxon>
        <taxon>Dothideomycetes</taxon>
        <taxon>Pleosporomycetidae</taxon>
        <taxon>Pleosporales</taxon>
        <taxon>Pleosporineae</taxon>
        <taxon>Leptosphaeriaceae</taxon>
        <taxon>Plenodomus</taxon>
        <taxon>Plenodomus lingam/Leptosphaeria maculans species complex</taxon>
    </lineage>
</organism>
<sequence length="130" mass="14485">MYPSLTLGRMAFRQQRHPAFETASQHRHEVLLKCALAVAKRTRLGPSGLPPLPPFNEPRAPLVGGIRTIGCRQPQKKTHLQTSSRYQRDAFDNVPRRRTTSSETRRGRPSCVPPPSDVFGEAGGRRTGSE</sequence>
<accession>E5A587</accession>
<feature type="region of interest" description="Disordered" evidence="1">
    <location>
        <begin position="73"/>
        <end position="130"/>
    </location>
</feature>
<reference evidence="3" key="1">
    <citation type="journal article" date="2011" name="Nat. Commun.">
        <title>Effector diversification within compartments of the Leptosphaeria maculans genome affected by Repeat-Induced Point mutations.</title>
        <authorList>
            <person name="Rouxel T."/>
            <person name="Grandaubert J."/>
            <person name="Hane J.K."/>
            <person name="Hoede C."/>
            <person name="van de Wouw A.P."/>
            <person name="Couloux A."/>
            <person name="Dominguez V."/>
            <person name="Anthouard V."/>
            <person name="Bally P."/>
            <person name="Bourras S."/>
            <person name="Cozijnsen A.J."/>
            <person name="Ciuffetti L.M."/>
            <person name="Degrave A."/>
            <person name="Dilmaghani A."/>
            <person name="Duret L."/>
            <person name="Fudal I."/>
            <person name="Goodwin S.B."/>
            <person name="Gout L."/>
            <person name="Glaser N."/>
            <person name="Linglin J."/>
            <person name="Kema G.H.J."/>
            <person name="Lapalu N."/>
            <person name="Lawrence C.B."/>
            <person name="May K."/>
            <person name="Meyer M."/>
            <person name="Ollivier B."/>
            <person name="Poulain J."/>
            <person name="Schoch C.L."/>
            <person name="Simon A."/>
            <person name="Spatafora J.W."/>
            <person name="Stachowiak A."/>
            <person name="Turgeon B.G."/>
            <person name="Tyler B.M."/>
            <person name="Vincent D."/>
            <person name="Weissenbach J."/>
            <person name="Amselem J."/>
            <person name="Quesneville H."/>
            <person name="Oliver R.P."/>
            <person name="Wincker P."/>
            <person name="Balesdent M.-H."/>
            <person name="Howlett B.J."/>
        </authorList>
    </citation>
    <scope>NUCLEOTIDE SEQUENCE [LARGE SCALE GENOMIC DNA]</scope>
    <source>
        <strain evidence="3">JN3 / isolate v23.1.3 / race Av1-4-5-6-7-8</strain>
    </source>
</reference>
<evidence type="ECO:0000313" key="2">
    <source>
        <dbReference type="EMBL" id="CBX98785.1"/>
    </source>
</evidence>
<dbReference type="HOGENOM" id="CLU_1938546_0_0_1"/>
<evidence type="ECO:0000313" key="3">
    <source>
        <dbReference type="Proteomes" id="UP000002668"/>
    </source>
</evidence>
<keyword evidence="3" id="KW-1185">Reference proteome</keyword>
<dbReference type="VEuPathDB" id="FungiDB:LEMA_P080240.1"/>
<evidence type="ECO:0000256" key="1">
    <source>
        <dbReference type="SAM" id="MobiDB-lite"/>
    </source>
</evidence>
<dbReference type="InParanoid" id="E5A587"/>
<gene>
    <name evidence="2" type="ORF">LEMA_P080240.1</name>
</gene>
<dbReference type="Proteomes" id="UP000002668">
    <property type="component" value="Genome"/>
</dbReference>
<feature type="compositionally biased region" description="Basic and acidic residues" evidence="1">
    <location>
        <begin position="86"/>
        <end position="95"/>
    </location>
</feature>